<keyword evidence="11" id="KW-1185">Reference proteome</keyword>
<comment type="similarity">
    <text evidence="2">Belongs to the CND2 H2 (condensin-2 subunit 2) family.</text>
</comment>
<dbReference type="Pfam" id="PF06278">
    <property type="entry name" value="CNDH2_N"/>
    <property type="match status" value="1"/>
</dbReference>
<dbReference type="Pfam" id="PF16869">
    <property type="entry name" value="CNDH2_M"/>
    <property type="match status" value="1"/>
</dbReference>
<feature type="domain" description="Condensin II complex subunit H2 N-terminal" evidence="7">
    <location>
        <begin position="1"/>
        <end position="72"/>
    </location>
</feature>
<keyword evidence="4" id="KW-0226">DNA condensation</keyword>
<dbReference type="Pfam" id="PF16858">
    <property type="entry name" value="CNDH2_C"/>
    <property type="match status" value="1"/>
</dbReference>
<dbReference type="InterPro" id="IPR031719">
    <property type="entry name" value="H2_M"/>
</dbReference>
<evidence type="ECO:0000256" key="6">
    <source>
        <dbReference type="ARBA" id="ARBA00030479"/>
    </source>
</evidence>
<evidence type="ECO:0000313" key="11">
    <source>
        <dbReference type="Proteomes" id="UP000694388"/>
    </source>
</evidence>
<dbReference type="GeneTree" id="ENSGT00390000014443"/>
<proteinExistence type="inferred from homology"/>
<keyword evidence="5" id="KW-0539">Nucleus</keyword>
<dbReference type="Proteomes" id="UP000694388">
    <property type="component" value="Unplaced"/>
</dbReference>
<dbReference type="Ensembl" id="ENSEBUT00000026908.1">
    <property type="protein sequence ID" value="ENSEBUP00000026332.1"/>
    <property type="gene ID" value="ENSEBUG00000016219.1"/>
</dbReference>
<dbReference type="AlphaFoldDB" id="A0A8C4R7Q6"/>
<comment type="subcellular location">
    <subcellularLocation>
        <location evidence="1">Nucleus</location>
    </subcellularLocation>
</comment>
<dbReference type="GO" id="GO:0051306">
    <property type="term" value="P:mitotic sister chromatid separation"/>
    <property type="evidence" value="ECO:0007669"/>
    <property type="project" value="TreeGrafter"/>
</dbReference>
<dbReference type="OMA" id="FDPPEHK"/>
<reference evidence="10" key="1">
    <citation type="submission" date="2025-08" db="UniProtKB">
        <authorList>
            <consortium name="Ensembl"/>
        </authorList>
    </citation>
    <scope>IDENTIFICATION</scope>
</reference>
<dbReference type="GO" id="GO:0000796">
    <property type="term" value="C:condensin complex"/>
    <property type="evidence" value="ECO:0007669"/>
    <property type="project" value="TreeGrafter"/>
</dbReference>
<feature type="domain" description="Condensin II complex subunit H2 middle" evidence="9">
    <location>
        <begin position="95"/>
        <end position="151"/>
    </location>
</feature>
<dbReference type="InterPro" id="IPR031737">
    <property type="entry name" value="CNDH2_C"/>
</dbReference>
<dbReference type="InterPro" id="IPR031739">
    <property type="entry name" value="Ncaph2"/>
</dbReference>
<evidence type="ECO:0000259" key="7">
    <source>
        <dbReference type="Pfam" id="PF06278"/>
    </source>
</evidence>
<evidence type="ECO:0000256" key="2">
    <source>
        <dbReference type="ARBA" id="ARBA00007844"/>
    </source>
</evidence>
<evidence type="ECO:0000259" key="9">
    <source>
        <dbReference type="Pfam" id="PF16869"/>
    </source>
</evidence>
<dbReference type="InterPro" id="IPR009378">
    <property type="entry name" value="H2_N"/>
</dbReference>
<evidence type="ECO:0000259" key="8">
    <source>
        <dbReference type="Pfam" id="PF16858"/>
    </source>
</evidence>
<dbReference type="GO" id="GO:0005634">
    <property type="term" value="C:nucleus"/>
    <property type="evidence" value="ECO:0007669"/>
    <property type="project" value="UniProtKB-SubCell"/>
</dbReference>
<name>A0A8C4R7Q6_EPTBU</name>
<evidence type="ECO:0000313" key="10">
    <source>
        <dbReference type="Ensembl" id="ENSEBUP00000026332.1"/>
    </source>
</evidence>
<reference evidence="10" key="2">
    <citation type="submission" date="2025-09" db="UniProtKB">
        <authorList>
            <consortium name="Ensembl"/>
        </authorList>
    </citation>
    <scope>IDENTIFICATION</scope>
</reference>
<organism evidence="10 11">
    <name type="scientific">Eptatretus burgeri</name>
    <name type="common">Inshore hagfish</name>
    <dbReference type="NCBI Taxonomy" id="7764"/>
    <lineage>
        <taxon>Eukaryota</taxon>
        <taxon>Metazoa</taxon>
        <taxon>Chordata</taxon>
        <taxon>Craniata</taxon>
        <taxon>Vertebrata</taxon>
        <taxon>Cyclostomata</taxon>
        <taxon>Myxini</taxon>
        <taxon>Myxiniformes</taxon>
        <taxon>Myxinidae</taxon>
        <taxon>Eptatretinae</taxon>
        <taxon>Eptatretus</taxon>
    </lineage>
</organism>
<accession>A0A8C4R7Q6</accession>
<dbReference type="GO" id="GO:0003682">
    <property type="term" value="F:chromatin binding"/>
    <property type="evidence" value="ECO:0007669"/>
    <property type="project" value="TreeGrafter"/>
</dbReference>
<feature type="domain" description="Condensin-2 complex subunit H2 C-terminal" evidence="8">
    <location>
        <begin position="421"/>
        <end position="514"/>
    </location>
</feature>
<protein>
    <recommendedName>
        <fullName evidence="3">Condensin-2 complex subunit H2</fullName>
    </recommendedName>
    <alternativeName>
        <fullName evidence="6">Non-SMC condensin II complex subunit H2</fullName>
    </alternativeName>
</protein>
<evidence type="ECO:0000256" key="1">
    <source>
        <dbReference type="ARBA" id="ARBA00004123"/>
    </source>
</evidence>
<dbReference type="PANTHER" id="PTHR14324:SF3">
    <property type="entry name" value="CONDENSIN-2 COMPLEX SUBUNIT H2"/>
    <property type="match status" value="1"/>
</dbReference>
<evidence type="ECO:0000256" key="3">
    <source>
        <dbReference type="ARBA" id="ARBA00016903"/>
    </source>
</evidence>
<evidence type="ECO:0000256" key="5">
    <source>
        <dbReference type="ARBA" id="ARBA00023242"/>
    </source>
</evidence>
<dbReference type="PANTHER" id="PTHR14324">
    <property type="entry name" value="CONDENSIN-2 COMPLEX SUBUNIT H2"/>
    <property type="match status" value="1"/>
</dbReference>
<sequence length="528" mass="59817">MNFVEAALLIQGSACVYSRKVEYLYTLVFQTLDMLHSKTRQTQKGSGKDNGASGDDANFNETNEEFLMLDDFPVGNTELPRETRAMPRGNLLLLTPITLIPVDDAERRNTPLYSRKGELLGSQKDYKMNTSIPNKLGIYFLESVAFSDGQQEVVCMLAVESNTTLPDNRAPAIENGMEKADCCEAAEEEEDIEDVAGPPDCDVGDEMVDVVVEDLQMAGGCEGAMLLRERVQPNRLDIIKAVPQKVSDPWENLDPYSLGPANKPFKQGKCWILHNSLVSHKRKRKGAIEIRSFHQWFAQSYFSSQCMKKTSSYLFPELNALYWERKKKILSVRQHFQKQLILQGRSEAVDLMRQEEAQGIGGNGIESLELEREHFRNEEQEELPFAQSAMEDLESAGGLEVEQPVDEGHGVVQEREHCVGYEELVQQCVELYLVQAQKFSNDTQISKRVQSWQEMVCPALQEQEDRSVCDIRIYQEQILNALGSPGMQQPFANLVGGLQPFEASRWLLASLQMVRTSLNFFGIWFCIW</sequence>
<dbReference type="GO" id="GO:0010032">
    <property type="term" value="P:meiotic chromosome condensation"/>
    <property type="evidence" value="ECO:0007669"/>
    <property type="project" value="TreeGrafter"/>
</dbReference>
<evidence type="ECO:0000256" key="4">
    <source>
        <dbReference type="ARBA" id="ARBA00023067"/>
    </source>
</evidence>